<dbReference type="EMBL" id="PUIB01000019">
    <property type="protein sequence ID" value="PQO31653.1"/>
    <property type="molecule type" value="Genomic_DNA"/>
</dbReference>
<dbReference type="Gene3D" id="3.40.50.360">
    <property type="match status" value="1"/>
</dbReference>
<dbReference type="InterPro" id="IPR001094">
    <property type="entry name" value="Flavdoxin-like"/>
</dbReference>
<dbReference type="RefSeq" id="WP_105356757.1">
    <property type="nucleotide sequence ID" value="NZ_PUIB01000019.1"/>
</dbReference>
<keyword evidence="3 7" id="KW-0813">Transport</keyword>
<evidence type="ECO:0000256" key="1">
    <source>
        <dbReference type="ARBA" id="ARBA00001917"/>
    </source>
</evidence>
<dbReference type="AlphaFoldDB" id="A0A2S8FHP0"/>
<dbReference type="Pfam" id="PF00258">
    <property type="entry name" value="Flavodoxin_1"/>
    <property type="match status" value="1"/>
</dbReference>
<dbReference type="SUPFAM" id="SSF52218">
    <property type="entry name" value="Flavoproteins"/>
    <property type="match status" value="1"/>
</dbReference>
<comment type="cofactor">
    <cofactor evidence="1 7">
        <name>FMN</name>
        <dbReference type="ChEBI" id="CHEBI:58210"/>
    </cofactor>
</comment>
<evidence type="ECO:0000256" key="3">
    <source>
        <dbReference type="ARBA" id="ARBA00022448"/>
    </source>
</evidence>
<dbReference type="PIRSF" id="PIRSF038996">
    <property type="entry name" value="FldA"/>
    <property type="match status" value="1"/>
</dbReference>
<feature type="domain" description="Flavodoxin-like" evidence="8">
    <location>
        <begin position="3"/>
        <end position="165"/>
    </location>
</feature>
<evidence type="ECO:0000256" key="5">
    <source>
        <dbReference type="ARBA" id="ARBA00022643"/>
    </source>
</evidence>
<protein>
    <recommendedName>
        <fullName evidence="7">Flavodoxin</fullName>
    </recommendedName>
</protein>
<dbReference type="GO" id="GO:0010181">
    <property type="term" value="F:FMN binding"/>
    <property type="evidence" value="ECO:0007669"/>
    <property type="project" value="UniProtKB-UniRule"/>
</dbReference>
<name>A0A2S8FHP0_9BACT</name>
<organism evidence="9 10">
    <name type="scientific">Blastopirellula marina</name>
    <dbReference type="NCBI Taxonomy" id="124"/>
    <lineage>
        <taxon>Bacteria</taxon>
        <taxon>Pseudomonadati</taxon>
        <taxon>Planctomycetota</taxon>
        <taxon>Planctomycetia</taxon>
        <taxon>Pirellulales</taxon>
        <taxon>Pirellulaceae</taxon>
        <taxon>Blastopirellula</taxon>
    </lineage>
</organism>
<comment type="caution">
    <text evidence="9">The sequence shown here is derived from an EMBL/GenBank/DDBJ whole genome shotgun (WGS) entry which is preliminary data.</text>
</comment>
<dbReference type="Proteomes" id="UP000239388">
    <property type="component" value="Unassembled WGS sequence"/>
</dbReference>
<evidence type="ECO:0000256" key="7">
    <source>
        <dbReference type="PIRNR" id="PIRNR038996"/>
    </source>
</evidence>
<dbReference type="PANTHER" id="PTHR42809:SF1">
    <property type="entry name" value="FLAVODOXIN 1"/>
    <property type="match status" value="1"/>
</dbReference>
<evidence type="ECO:0000256" key="4">
    <source>
        <dbReference type="ARBA" id="ARBA00022630"/>
    </source>
</evidence>
<comment type="similarity">
    <text evidence="2 7">Belongs to the flavodoxin family.</text>
</comment>
<accession>A0A2S8FHP0</accession>
<proteinExistence type="inferred from homology"/>
<dbReference type="PRINTS" id="PR00369">
    <property type="entry name" value="FLAVODOXIN"/>
</dbReference>
<keyword evidence="4 7" id="KW-0285">Flavoprotein</keyword>
<dbReference type="PANTHER" id="PTHR42809">
    <property type="entry name" value="FLAVODOXIN 2"/>
    <property type="match status" value="1"/>
</dbReference>
<dbReference type="PROSITE" id="PS50902">
    <property type="entry name" value="FLAVODOXIN_LIKE"/>
    <property type="match status" value="1"/>
</dbReference>
<keyword evidence="6 7" id="KW-0249">Electron transport</keyword>
<dbReference type="InterPro" id="IPR029039">
    <property type="entry name" value="Flavoprotein-like_sf"/>
</dbReference>
<dbReference type="OrthoDB" id="9790745at2"/>
<comment type="function">
    <text evidence="7">Low-potential electron donor to a number of redox enzymes.</text>
</comment>
<keyword evidence="5 7" id="KW-0288">FMN</keyword>
<evidence type="ECO:0000256" key="2">
    <source>
        <dbReference type="ARBA" id="ARBA00005267"/>
    </source>
</evidence>
<dbReference type="InterPro" id="IPR050619">
    <property type="entry name" value="Flavodoxin"/>
</dbReference>
<gene>
    <name evidence="9" type="ORF">C5Y98_19755</name>
</gene>
<evidence type="ECO:0000313" key="9">
    <source>
        <dbReference type="EMBL" id="PQO31653.1"/>
    </source>
</evidence>
<evidence type="ECO:0000259" key="8">
    <source>
        <dbReference type="PROSITE" id="PS50902"/>
    </source>
</evidence>
<sequence length="174" mass="19344">MLMAIFYGSTTGNTESAANKMKELLADCIAEVVDVHRAKPEDLLKYDLLLFGVSTWNIGEVQDDWAAFLPKLKTLDLSGKKVAFFGMGDSVGYPDNYLDAMGELWETIGKLGTPQLVGVWPIDGYEFDESRALYDDNHFIGLGLDDDNQWDLTEERIANWLAQVVQEAGIVESA</sequence>
<dbReference type="GO" id="GO:0009055">
    <property type="term" value="F:electron transfer activity"/>
    <property type="evidence" value="ECO:0007669"/>
    <property type="project" value="UniProtKB-UniRule"/>
</dbReference>
<evidence type="ECO:0000313" key="10">
    <source>
        <dbReference type="Proteomes" id="UP000239388"/>
    </source>
</evidence>
<dbReference type="InterPro" id="IPR010086">
    <property type="entry name" value="Flavodoxin_lc"/>
</dbReference>
<dbReference type="NCBIfam" id="NF006739">
    <property type="entry name" value="PRK09267.1-5"/>
    <property type="match status" value="1"/>
</dbReference>
<dbReference type="NCBIfam" id="TIGR01752">
    <property type="entry name" value="flav_long"/>
    <property type="match status" value="1"/>
</dbReference>
<dbReference type="InterPro" id="IPR008254">
    <property type="entry name" value="Flavodoxin/NO_synth"/>
</dbReference>
<reference evidence="9 10" key="1">
    <citation type="submission" date="2018-02" db="EMBL/GenBank/DDBJ databases">
        <title>Comparative genomes isolates from brazilian mangrove.</title>
        <authorList>
            <person name="Araujo J.E."/>
            <person name="Taketani R.G."/>
            <person name="Silva M.C.P."/>
            <person name="Loureco M.V."/>
            <person name="Andreote F.D."/>
        </authorList>
    </citation>
    <scope>NUCLEOTIDE SEQUENCE [LARGE SCALE GENOMIC DNA]</scope>
    <source>
        <strain evidence="9 10">NAP PRIS-MGV</strain>
    </source>
</reference>
<evidence type="ECO:0000256" key="6">
    <source>
        <dbReference type="ARBA" id="ARBA00022982"/>
    </source>
</evidence>